<protein>
    <recommendedName>
        <fullName evidence="4">YceG-like family protein</fullName>
    </recommendedName>
</protein>
<name>A0ABW2Q133_9BACL</name>
<dbReference type="Proteomes" id="UP001596505">
    <property type="component" value="Unassembled WGS sequence"/>
</dbReference>
<keyword evidence="1" id="KW-0472">Membrane</keyword>
<feature type="transmembrane region" description="Helical" evidence="1">
    <location>
        <begin position="9"/>
        <end position="28"/>
    </location>
</feature>
<accession>A0ABW2Q133</accession>
<keyword evidence="3" id="KW-1185">Reference proteome</keyword>
<evidence type="ECO:0008006" key="4">
    <source>
        <dbReference type="Google" id="ProtNLM"/>
    </source>
</evidence>
<evidence type="ECO:0000313" key="3">
    <source>
        <dbReference type="Proteomes" id="UP001596505"/>
    </source>
</evidence>
<reference evidence="3" key="1">
    <citation type="journal article" date="2019" name="Int. J. Syst. Evol. Microbiol.">
        <title>The Global Catalogue of Microorganisms (GCM) 10K type strain sequencing project: providing services to taxonomists for standard genome sequencing and annotation.</title>
        <authorList>
            <consortium name="The Broad Institute Genomics Platform"/>
            <consortium name="The Broad Institute Genome Sequencing Center for Infectious Disease"/>
            <person name="Wu L."/>
            <person name="Ma J."/>
        </authorList>
    </citation>
    <scope>NUCLEOTIDE SEQUENCE [LARGE SCALE GENOMIC DNA]</scope>
    <source>
        <strain evidence="3">CGMCC 1.16305</strain>
    </source>
</reference>
<organism evidence="2 3">
    <name type="scientific">Scopulibacillus cellulosilyticus</name>
    <dbReference type="NCBI Taxonomy" id="2665665"/>
    <lineage>
        <taxon>Bacteria</taxon>
        <taxon>Bacillati</taxon>
        <taxon>Bacillota</taxon>
        <taxon>Bacilli</taxon>
        <taxon>Bacillales</taxon>
        <taxon>Sporolactobacillaceae</taxon>
        <taxon>Scopulibacillus</taxon>
    </lineage>
</organism>
<evidence type="ECO:0000256" key="1">
    <source>
        <dbReference type="SAM" id="Phobius"/>
    </source>
</evidence>
<evidence type="ECO:0000313" key="2">
    <source>
        <dbReference type="EMBL" id="MFC7393338.1"/>
    </source>
</evidence>
<proteinExistence type="predicted"/>
<comment type="caution">
    <text evidence="2">The sequence shown here is derived from an EMBL/GenBank/DDBJ whole genome shotgun (WGS) entry which is preliminary data.</text>
</comment>
<dbReference type="Gene3D" id="3.30.1490.480">
    <property type="entry name" value="Endolytic murein transglycosylase"/>
    <property type="match status" value="1"/>
</dbReference>
<sequence>MTKRGMRGFAAGILITCAVIAFFYYQIIQPAKNDQTSSDKVLSSKNINKYLLDHHLVAVNQKQFNEWQNAKQHKESNPDKNNGKVIYRTILYITEGMTTVDIANTLADYKIIKNKEDLLDYLRSHHLEEKIQPGHYNLGSNMSIGDIVNKITK</sequence>
<keyword evidence="1" id="KW-0812">Transmembrane</keyword>
<dbReference type="EMBL" id="JBHTCO010000011">
    <property type="protein sequence ID" value="MFC7393338.1"/>
    <property type="molecule type" value="Genomic_DNA"/>
</dbReference>
<dbReference type="RefSeq" id="WP_380965800.1">
    <property type="nucleotide sequence ID" value="NZ_JBHTCO010000011.1"/>
</dbReference>
<keyword evidence="1" id="KW-1133">Transmembrane helix</keyword>
<gene>
    <name evidence="2" type="ORF">ACFQRG_10230</name>
</gene>